<gene>
    <name evidence="4" type="ORF">MNBD_IGNAVI01-1933</name>
</gene>
<accession>A0A3B1C1U3</accession>
<dbReference type="Gene3D" id="2.40.170.20">
    <property type="entry name" value="TonB-dependent receptor, beta-barrel domain"/>
    <property type="match status" value="1"/>
</dbReference>
<protein>
    <recommendedName>
        <fullName evidence="5">TonB-dependent receptor</fullName>
    </recommendedName>
</protein>
<organism evidence="4">
    <name type="scientific">hydrothermal vent metagenome</name>
    <dbReference type="NCBI Taxonomy" id="652676"/>
    <lineage>
        <taxon>unclassified sequences</taxon>
        <taxon>metagenomes</taxon>
        <taxon>ecological metagenomes</taxon>
    </lineage>
</organism>
<keyword evidence="2" id="KW-0472">Membrane</keyword>
<feature type="non-terminal residue" evidence="4">
    <location>
        <position position="1"/>
    </location>
</feature>
<name>A0A3B1C1U3_9ZZZZ</name>
<evidence type="ECO:0000256" key="2">
    <source>
        <dbReference type="ARBA" id="ARBA00023136"/>
    </source>
</evidence>
<evidence type="ECO:0000256" key="1">
    <source>
        <dbReference type="ARBA" id="ARBA00004442"/>
    </source>
</evidence>
<dbReference type="EMBL" id="UOGD01000212">
    <property type="protein sequence ID" value="VAX22072.1"/>
    <property type="molecule type" value="Genomic_DNA"/>
</dbReference>
<comment type="subcellular location">
    <subcellularLocation>
        <location evidence="1">Cell outer membrane</location>
    </subcellularLocation>
</comment>
<dbReference type="AlphaFoldDB" id="A0A3B1C1U3"/>
<proteinExistence type="predicted"/>
<reference evidence="4" key="1">
    <citation type="submission" date="2018-06" db="EMBL/GenBank/DDBJ databases">
        <authorList>
            <person name="Zhirakovskaya E."/>
        </authorList>
    </citation>
    <scope>NUCLEOTIDE SEQUENCE</scope>
</reference>
<dbReference type="SUPFAM" id="SSF56935">
    <property type="entry name" value="Porins"/>
    <property type="match status" value="1"/>
</dbReference>
<evidence type="ECO:0000313" key="4">
    <source>
        <dbReference type="EMBL" id="VAX22072.1"/>
    </source>
</evidence>
<evidence type="ECO:0000256" key="3">
    <source>
        <dbReference type="ARBA" id="ARBA00023237"/>
    </source>
</evidence>
<sequence length="633" mass="71569">HFQLAQSMNLTISGLYGETETSTNGNDWGSQGILDYGYDVGSNNPAVSPESKYYLAYNNPLDVKTSQIGLKFTHTLTSSTYYEIRYSYFTTDSETNRAAARDRTGVKTIGGVEFDEAPVGWVHGSESLRDVTGTYAFSGGGRVSDKSSVRSNLLNFDMTSQLNNQHMLKFGLMFGTDHVVKKNRVAGSIILDPAAGNFISFDRSPYQIAGYVQDKIEYGGLIANIGLRVEHFAANGYIYAPDNMYSMLWARGGTAGYATPDDLPKEPSKSYTYFAPRISFSHPVHEFTKFFFNFGVYYSEPTTLNRYGLFSESWNFGNPQGDIRRIGYANLEPAKTSAYEVGFEQSIGNEWLIRAYFYSKDNSQQIGNIRVDGLSGSHPVGDFRNYEGVNKGAAGYDSKRNNQYQTIRGVEVQVTKRMGRFVTGWINMNYMLEQTGNYGIQQFNQDPLVAYLLYPATKEQPQTTPGFIANINVHTPSDFGQLWGDWSLSVNQFWTGGAKFIYNPTNIPTREVRSIYYWVDNYTTNFRLSKLLKLTDFLNIRLYLDVRNVFNYQNLNLNVLETREQERYFTQFVDDQSGLGKEIGEVEDNQGNNVFTDNWVDKDGNKRAPIAPSKDFALSLNPRSFLLGIKLEF</sequence>
<dbReference type="InterPro" id="IPR036942">
    <property type="entry name" value="Beta-barrel_TonB_sf"/>
</dbReference>
<keyword evidence="3" id="KW-0998">Cell outer membrane</keyword>
<dbReference type="GO" id="GO:0009279">
    <property type="term" value="C:cell outer membrane"/>
    <property type="evidence" value="ECO:0007669"/>
    <property type="project" value="UniProtKB-SubCell"/>
</dbReference>
<evidence type="ECO:0008006" key="5">
    <source>
        <dbReference type="Google" id="ProtNLM"/>
    </source>
</evidence>